<dbReference type="VEuPathDB" id="FungiDB:EYZ11_000136"/>
<sequence length="536" mass="60428">MAGNEDQTPPNRSAEDDRFMLTLLKYDKIREKSRQSSACALDIKFAKQTLADIRKELVQKKAMDKRQYAADMSEKQWAIVMRNNNLLCGQVPIVTDESGGGMVGLEPAHAPEENYSRLWLPEEVKGGIDMTFRIPRYRISDSVNVDMMETQDALQTSMAHGGFSQNAIQASVGGNIWGVSAAAKYGKTEKESKGKADSKFRDTKHMYISYDFPRVEIFLDEGSLKVSKECQADLDRLRQHPTKDELDRFYKKYGYLFVPQVQLGGRLYSIEESANFGSNSVAEKSEMFKTAAGASFSGFGLQAEVNYSKEKSDKNKTEKSQSKLDHSITWHADGGDTLLSLQPGARPTDHTRFPIMNKSRADGRFFRPGACTFEAIVPRNNAHYEEGKFVRMLYGTPYSLQIRHEGHIYGIRRTTHSGHYNCDGYLYEGEEEFPNIRVILHNELGSITDSEGIIRLVPGAAGGSNQSRMKLSDAVKFDFHGLEEPAIRYNDPLELESYESYVVQSLGFHSMDEMFLNPDDGTTEKNTVQNCQLIYI</sequence>
<evidence type="ECO:0000313" key="1">
    <source>
        <dbReference type="EMBL" id="KAA8646972.1"/>
    </source>
</evidence>
<name>A0A5M9MIY2_9EURO</name>
<dbReference type="AlphaFoldDB" id="A0A5M9MIY2"/>
<dbReference type="Proteomes" id="UP000324241">
    <property type="component" value="Unassembled WGS sequence"/>
</dbReference>
<dbReference type="GeneID" id="54328353"/>
<comment type="caution">
    <text evidence="1">The sequence shown here is derived from an EMBL/GenBank/DDBJ whole genome shotgun (WGS) entry which is preliminary data.</text>
</comment>
<organism evidence="1 2">
    <name type="scientific">Aspergillus tanneri</name>
    <dbReference type="NCBI Taxonomy" id="1220188"/>
    <lineage>
        <taxon>Eukaryota</taxon>
        <taxon>Fungi</taxon>
        <taxon>Dikarya</taxon>
        <taxon>Ascomycota</taxon>
        <taxon>Pezizomycotina</taxon>
        <taxon>Eurotiomycetes</taxon>
        <taxon>Eurotiomycetidae</taxon>
        <taxon>Eurotiales</taxon>
        <taxon>Aspergillaceae</taxon>
        <taxon>Aspergillus</taxon>
        <taxon>Aspergillus subgen. Circumdati</taxon>
    </lineage>
</organism>
<dbReference type="EMBL" id="QUQM01000004">
    <property type="protein sequence ID" value="KAA8646972.1"/>
    <property type="molecule type" value="Genomic_DNA"/>
</dbReference>
<accession>A0A5M9MIY2</accession>
<dbReference type="VEuPathDB" id="FungiDB:EYZ11_000155"/>
<dbReference type="OrthoDB" id="4510309at2759"/>
<protein>
    <submittedName>
        <fullName evidence="1">Uncharacterized protein</fullName>
    </submittedName>
</protein>
<reference evidence="1 2" key="1">
    <citation type="submission" date="2019-08" db="EMBL/GenBank/DDBJ databases">
        <title>The genome sequence of a newly discovered highly antifungal drug resistant Aspergillus species, Aspergillus tanneri NIH 1004.</title>
        <authorList>
            <person name="Mounaud S."/>
            <person name="Singh I."/>
            <person name="Joardar V."/>
            <person name="Pakala S."/>
            <person name="Pakala S."/>
            <person name="Venepally P."/>
            <person name="Chung J.K."/>
            <person name="Losada L."/>
            <person name="Nierman W.C."/>
        </authorList>
    </citation>
    <scope>NUCLEOTIDE SEQUENCE [LARGE SCALE GENOMIC DNA]</scope>
    <source>
        <strain evidence="1 2">NIH1004</strain>
    </source>
</reference>
<proteinExistence type="predicted"/>
<dbReference type="RefSeq" id="XP_033426333.1">
    <property type="nucleotide sequence ID" value="XM_033570301.1"/>
</dbReference>
<gene>
    <name evidence="1" type="ORF">ATNIH1004_005651</name>
</gene>
<evidence type="ECO:0000313" key="2">
    <source>
        <dbReference type="Proteomes" id="UP000324241"/>
    </source>
</evidence>